<reference evidence="1 2" key="1">
    <citation type="submission" date="2019-03" db="EMBL/GenBank/DDBJ databases">
        <title>Single cell metagenomics reveals metabolic interactions within the superorganism composed of flagellate Streblomastix strix and complex community of Bacteroidetes bacteria on its surface.</title>
        <authorList>
            <person name="Treitli S.C."/>
            <person name="Kolisko M."/>
            <person name="Husnik F."/>
            <person name="Keeling P."/>
            <person name="Hampl V."/>
        </authorList>
    </citation>
    <scope>NUCLEOTIDE SEQUENCE [LARGE SCALE GENOMIC DNA]</scope>
    <source>
        <strain evidence="1">ST1C</strain>
    </source>
</reference>
<proteinExistence type="predicted"/>
<evidence type="ECO:0000313" key="1">
    <source>
        <dbReference type="EMBL" id="KAA6385505.1"/>
    </source>
</evidence>
<dbReference type="AlphaFoldDB" id="A0A5J4VSH3"/>
<accession>A0A5J4VSH3</accession>
<evidence type="ECO:0000313" key="2">
    <source>
        <dbReference type="Proteomes" id="UP000324800"/>
    </source>
</evidence>
<gene>
    <name evidence="1" type="ORF">EZS28_018968</name>
</gene>
<comment type="caution">
    <text evidence="1">The sequence shown here is derived from an EMBL/GenBank/DDBJ whole genome shotgun (WGS) entry which is preliminary data.</text>
</comment>
<sequence>MHTKQEIKETTRAIIQFTDSYTNSNKACKQVIKNQNLLRSLIALSLYKISTHIGLELDLQRLEVRLWSRQCLSWIRLYGDAKVQAELVNQGYGRVMSITFSTAGGIGEEKDNGIYQGLFRISEFLRELYNGRNNNQKPSFQPLPLLSRITEEQIEEEGANEEIDAQMTNKENQWNIKSFANCAKAATLNHFIHRLII</sequence>
<protein>
    <submittedName>
        <fullName evidence="1">Uncharacterized protein</fullName>
    </submittedName>
</protein>
<dbReference type="Proteomes" id="UP000324800">
    <property type="component" value="Unassembled WGS sequence"/>
</dbReference>
<organism evidence="1 2">
    <name type="scientific">Streblomastix strix</name>
    <dbReference type="NCBI Taxonomy" id="222440"/>
    <lineage>
        <taxon>Eukaryota</taxon>
        <taxon>Metamonada</taxon>
        <taxon>Preaxostyla</taxon>
        <taxon>Oxymonadida</taxon>
        <taxon>Streblomastigidae</taxon>
        <taxon>Streblomastix</taxon>
    </lineage>
</organism>
<name>A0A5J4VSH3_9EUKA</name>
<dbReference type="EMBL" id="SNRW01005240">
    <property type="protein sequence ID" value="KAA6385505.1"/>
    <property type="molecule type" value="Genomic_DNA"/>
</dbReference>